<feature type="transmembrane region" description="Helical" evidence="33">
    <location>
        <begin position="664"/>
        <end position="691"/>
    </location>
</feature>
<dbReference type="InterPro" id="IPR000777">
    <property type="entry name" value="HIV1_Gp120"/>
</dbReference>
<dbReference type="GO" id="GO:1903908">
    <property type="term" value="P:positive regulation of plasma membrane raft polarization"/>
    <property type="evidence" value="ECO:0007669"/>
    <property type="project" value="UniProtKB-UniRule"/>
</dbReference>
<keyword evidence="15 32" id="KW-0053">Apoptosis</keyword>
<comment type="subcellular location">
    <subcellularLocation>
        <location evidence="3">Host cell membrane</location>
        <topology evidence="3">Peripheral membrane protein</topology>
    </subcellularLocation>
    <subcellularLocation>
        <location evidence="1">Host cell membrane</location>
        <topology evidence="1">Single-pass type I membrane protein</topology>
    </subcellularLocation>
    <subcellularLocation>
        <location evidence="2">Host endosome membrane</location>
        <topology evidence="2">Peripheral membrane protein</topology>
    </subcellularLocation>
    <subcellularLocation>
        <location evidence="5">Host endosome membrane</location>
        <topology evidence="5">Single-pass type I membrane protein</topology>
    </subcellularLocation>
    <subcellularLocation>
        <location evidence="6">Virion membrane</location>
        <topology evidence="6">Peripheral membrane protein</topology>
    </subcellularLocation>
    <subcellularLocation>
        <location evidence="4">Virion membrane</location>
        <topology evidence="4">Single-pass type I membrane protein</topology>
    </subcellularLocation>
</comment>
<evidence type="ECO:0000256" key="31">
    <source>
        <dbReference type="ARBA" id="ARBA00023296"/>
    </source>
</evidence>
<gene>
    <name evidence="32 36" type="primary">env</name>
</gene>
<dbReference type="GO" id="GO:0016020">
    <property type="term" value="C:membrane"/>
    <property type="evidence" value="ECO:0007669"/>
    <property type="project" value="UniProtKB-UniRule"/>
</dbReference>
<evidence type="ECO:0000256" key="26">
    <source>
        <dbReference type="ARBA" id="ARBA00023139"/>
    </source>
</evidence>
<keyword evidence="24 32" id="KW-0175">Coiled coil</keyword>
<evidence type="ECO:0000256" key="24">
    <source>
        <dbReference type="ARBA" id="ARBA00023054"/>
    </source>
</evidence>
<keyword evidence="27 32" id="KW-1015">Disulfide bond</keyword>
<keyword evidence="12 32" id="KW-1162">Viral penetration into host cytoplasm</keyword>
<feature type="site" description="Cleavage; by host furin" evidence="32">
    <location>
        <begin position="497"/>
        <end position="498"/>
    </location>
</feature>
<comment type="similarity">
    <text evidence="32">Belongs to the HIV-1 env protein family.</text>
</comment>
<evidence type="ECO:0000256" key="32">
    <source>
        <dbReference type="HAMAP-Rule" id="MF_04083"/>
    </source>
</evidence>
<feature type="domain" description="Human immunodeficiency virus 1 envelope glycoprotein Gp120" evidence="34">
    <location>
        <begin position="33"/>
        <end position="141"/>
    </location>
</feature>
<dbReference type="Pfam" id="PF00517">
    <property type="entry name" value="GP41"/>
    <property type="match status" value="1"/>
</dbReference>
<dbReference type="CDD" id="cd09909">
    <property type="entry name" value="HIV-1-like_HR1-HR2"/>
    <property type="match status" value="1"/>
</dbReference>
<evidence type="ECO:0000256" key="22">
    <source>
        <dbReference type="ARBA" id="ARBA00022989"/>
    </source>
</evidence>
<feature type="transmembrane region" description="Helical" evidence="33">
    <location>
        <begin position="13"/>
        <end position="41"/>
    </location>
</feature>
<keyword evidence="7 32" id="KW-1168">Fusion of virus membrane with host membrane</keyword>
<dbReference type="GO" id="GO:0005198">
    <property type="term" value="F:structural molecule activity"/>
    <property type="evidence" value="ECO:0007669"/>
    <property type="project" value="UniProtKB-UniRule"/>
</dbReference>
<comment type="function">
    <text evidence="32">Envelope glycoprotein gp160: Oligomerizes in the host endoplasmic reticulum into predominantly trimers. In a second time, gp160 transits in the host Golgi, where glycosylation is completed. The precursor is then proteolytically cleaved in the trans-Golgi and thereby activated by cellular furin or furin-like proteases to produce gp120 and gp41.</text>
</comment>
<dbReference type="SUPFAM" id="SSF56502">
    <property type="entry name" value="gp120 core"/>
    <property type="match status" value="2"/>
</dbReference>
<evidence type="ECO:0000256" key="9">
    <source>
        <dbReference type="ARBA" id="ARBA00022511"/>
    </source>
</evidence>
<evidence type="ECO:0000313" key="36">
    <source>
        <dbReference type="EMBL" id="AGC80627.1"/>
    </source>
</evidence>
<keyword evidence="20 32" id="KW-0261">Viral envelope protein</keyword>
<feature type="chain" id="PRO_5023462689" description="Transmembrane protein gp41" evidence="32">
    <location>
        <begin position="498"/>
        <end position="849"/>
    </location>
</feature>
<feature type="region of interest" description="Fusion peptide" evidence="32">
    <location>
        <begin position="498"/>
        <end position="518"/>
    </location>
</feature>
<feature type="region of interest" description="Immunosuppression" evidence="32">
    <location>
        <begin position="560"/>
        <end position="578"/>
    </location>
</feature>
<feature type="disulfide bond" evidence="32">
    <location>
        <begin position="215"/>
        <end position="244"/>
    </location>
</feature>
<dbReference type="EMBL" id="KC186792">
    <property type="protein sequence ID" value="AGC80627.1"/>
    <property type="molecule type" value="Genomic_RNA"/>
</dbReference>
<keyword evidence="28 32" id="KW-0325">Glycoprotein</keyword>
<feature type="region of interest" description="V5" evidence="32">
    <location>
        <begin position="447"/>
        <end position="457"/>
    </location>
</feature>
<feature type="disulfide bond" evidence="32">
    <location>
        <begin position="584"/>
        <end position="590"/>
    </location>
</feature>
<protein>
    <recommendedName>
        <fullName evidence="32">Envelope glycoprotein gp160</fullName>
    </recommendedName>
    <alternativeName>
        <fullName evidence="32">Env polyprotein</fullName>
    </alternativeName>
    <component>
        <recommendedName>
            <fullName evidence="32">Surface protein gp120</fullName>
            <shortName evidence="32">SU</shortName>
        </recommendedName>
        <alternativeName>
            <fullName evidence="32">Glycoprotein 120</fullName>
            <shortName evidence="32">gp120</shortName>
        </alternativeName>
    </component>
    <component>
        <recommendedName>
            <fullName evidence="32">Transmembrane protein gp41</fullName>
            <shortName evidence="32">TM</shortName>
        </recommendedName>
        <alternativeName>
            <fullName evidence="32">Glycoprotein 41</fullName>
            <shortName evidence="32">gp41</shortName>
        </alternativeName>
    </component>
</protein>
<evidence type="ECO:0000256" key="8">
    <source>
        <dbReference type="ARBA" id="ARBA00022510"/>
    </source>
</evidence>
<evidence type="ECO:0000256" key="28">
    <source>
        <dbReference type="ARBA" id="ARBA00023180"/>
    </source>
</evidence>
<evidence type="ECO:0000256" key="1">
    <source>
        <dbReference type="ARBA" id="ARBA00004402"/>
    </source>
</evidence>
<evidence type="ECO:0000256" key="18">
    <source>
        <dbReference type="ARBA" id="ARBA00022844"/>
    </source>
</evidence>
<evidence type="ECO:0000256" key="6">
    <source>
        <dbReference type="ARBA" id="ARBA00004650"/>
    </source>
</evidence>
<feature type="chain" id="PRO_5023462688" description="Envelope glycoprotein gp160" evidence="32">
    <location>
        <begin position="32"/>
        <end position="849"/>
    </location>
</feature>
<keyword evidence="18 32" id="KW-0946">Virion</keyword>
<sequence length="849" mass="96310">MRVRGILRSCQQWWIWSILGFWVLMIGSVLGNLWVTVYYGVPVWREAKTTLFCASNAKAYEKEVHNVWATHACVPTDPHPQEIVLENVTENFNMWKNDMVDQMHEDVINLWDQSLKPCVKLTPLCVTLICTNITANATKGNNTILGEVEMKNCSFNATTEIKDKKRKVHALFYKLDIVPLNGSNNSEYRLINCNTSTISQACPKVSFDPIPIHYCAPAGYAILKCNNKTFNGTGPCNNVSTVQCTHGIKPVVSTQLLLNGSLAEEEIIIRSQNLTDNAKTIIVHFNKSIEINCTRPNNNTRKSIRIGPGQTFYATGDIIGDIRQAHCNISREEWNRTLEQVKKKLKAHFNTTIEFKPSSGGDLEVTTHSFNCRGEFFYCNTSKLFNTSGLVNLNDTDGNITLPCRIKQIVNMWQEVGRAIYASPIAGNITCKSNITGLLLTRDGGKENNSTEIFRPTGGNMKDNWRSELYKYKVVEIKPLGIAPTKAKRRVVEREKRAAGIGAVFLGFLGAAGSTMGAASITLTVQARQLLSGIVQQQNNLLRAIEAQQHMLQLTVWGIKQLQARVLAIERYLKDQQFLGIWGCSGKTICTTNVPWNSSWSNKTFDEIWDNMTWMQWDREINNYTSTIYQLLEDSQNQQERNEKDLLALDSWNNLWTWFDITNWLWYIKIFIMIVGGLIGLRIIFAVLSIVNRVRQGYSPLSFQTLTPTPRELDRLGRIEEEGGEQDKDRSIRLVSGFLALCWDDLRSLCLFSYHRLRDFILIAARAVNLLGRSSLRGLQRGWESLKYLGSLVQYWGLELKRSAISLLDTTAIVVAEGTDRIIEIIQRICRAIINIPRRIRQGFEAALQ</sequence>
<keyword evidence="9 32" id="KW-1032">Host cell membrane</keyword>
<dbReference type="SUPFAM" id="SSF58069">
    <property type="entry name" value="Virus ectodomain"/>
    <property type="match status" value="1"/>
</dbReference>
<evidence type="ECO:0000256" key="15">
    <source>
        <dbReference type="ARBA" id="ARBA00022703"/>
    </source>
</evidence>
<dbReference type="GO" id="GO:0019064">
    <property type="term" value="P:fusion of virus membrane with host plasma membrane"/>
    <property type="evidence" value="ECO:0007669"/>
    <property type="project" value="UniProtKB-UniRule"/>
</dbReference>
<feature type="disulfide bond" evidence="32">
    <location>
        <begin position="53"/>
        <end position="73"/>
    </location>
</feature>
<feature type="transmembrane region" description="Helical" evidence="33">
    <location>
        <begin position="498"/>
        <end position="521"/>
    </location>
</feature>
<dbReference type="Gene3D" id="2.170.40.20">
    <property type="entry name" value="Human immunodeficiency virus 1, Gp160, envelope glycoprotein"/>
    <property type="match status" value="2"/>
</dbReference>
<dbReference type="InterPro" id="IPR036377">
    <property type="entry name" value="Gp120_core_sf"/>
</dbReference>
<dbReference type="GO" id="GO:0019031">
    <property type="term" value="C:viral envelope"/>
    <property type="evidence" value="ECO:0007669"/>
    <property type="project" value="UniProtKB-KW"/>
</dbReference>
<evidence type="ECO:0000256" key="13">
    <source>
        <dbReference type="ARBA" id="ARBA00022685"/>
    </source>
</evidence>
<comment type="PTM">
    <text evidence="32">Highly glycosylated by host. The high number of glycan on the protein is reffered to as 'glycan shield' because it contributes to hide protein sequence from adaptive immune system.</text>
</comment>
<organismHost>
    <name type="scientific">Homo sapiens</name>
    <name type="common">Human</name>
    <dbReference type="NCBI Taxonomy" id="9606"/>
</organismHost>
<dbReference type="Pfam" id="PF00516">
    <property type="entry name" value="GP120"/>
    <property type="match status" value="2"/>
</dbReference>
<evidence type="ECO:0000259" key="34">
    <source>
        <dbReference type="Pfam" id="PF00516"/>
    </source>
</evidence>
<comment type="PTM">
    <text evidence="32">Palmitoylation of the transmembrane protein and of Env polyprotein (prior to its proteolytic cleavage) is essential for their association with host cell membrane lipid rafts. Palmitoylation is therefore required for envelope trafficking to classical lipid rafts, but not for viral replication.</text>
</comment>
<evidence type="ECO:0000256" key="3">
    <source>
        <dbReference type="ARBA" id="ARBA00004505"/>
    </source>
</evidence>
<organism evidence="36">
    <name type="scientific">Human immunodeficiency virus type 1</name>
    <name type="common">HIV-1</name>
    <dbReference type="NCBI Taxonomy" id="11676"/>
    <lineage>
        <taxon>Viruses</taxon>
        <taxon>Riboviria</taxon>
        <taxon>Pararnavirae</taxon>
        <taxon>Artverviricota</taxon>
        <taxon>Revtraviricetes</taxon>
        <taxon>Ortervirales</taxon>
        <taxon>Retroviridae</taxon>
        <taxon>Orthoretrovirinae</taxon>
        <taxon>Lentivirus</taxon>
        <taxon>Lentivirus humimdef1</taxon>
    </lineage>
</organism>
<feature type="disulfide bond" evidence="32">
    <location>
        <begin position="225"/>
        <end position="236"/>
    </location>
</feature>
<feature type="region of interest" description="CD4-binding loop" evidence="32">
    <location>
        <begin position="358"/>
        <end position="368"/>
    </location>
</feature>
<feature type="coiled-coil region" evidence="32">
    <location>
        <begin position="619"/>
        <end position="653"/>
    </location>
</feature>
<dbReference type="GO" id="GO:0052031">
    <property type="term" value="P:symbiont-mediated perturbation of host defense response"/>
    <property type="evidence" value="ECO:0007669"/>
    <property type="project" value="UniProtKB-UniRule"/>
</dbReference>
<comment type="subunit">
    <text evidence="32">The mature envelope protein (Env) consists of a homotrimer of non-covalently associated gp120-gp41 heterodimers. The resulting complex protrudes from the virus surface as a spike. There seems to be as few as 10 spikes on the average virion. Surface protein gp120 interacts with host CD4, CCR5 and CXCR4. Gp120 also interacts with the C-type lectins CD209/DC-SIGN and CLEC4M/DC-SIGNR (collectively referred to as DC-SIGN(R)). Gp120 and gp41 interact with GalCer. Gp120 interacts with host ITGA4/ITGB7 complex; on CD4+ T-cells, this interaction results in rapid activation of integrin ITGAL/LFA-1, which facilitates efficient cell-to-cell spreading of HIV-1. Gp120 interacts with cell-associated heparan sulfate; this interaction increases virus infectivity on permissive cells and may be involved in infection of CD4- cells.</text>
</comment>
<keyword evidence="13 32" id="KW-0165">Cleavage on pair of basic residues</keyword>
<dbReference type="GO" id="GO:0019082">
    <property type="term" value="P:viral protein processing"/>
    <property type="evidence" value="ECO:0007669"/>
    <property type="project" value="UniProtKB-UniRule"/>
</dbReference>
<keyword evidence="29 32" id="KW-0899">Viral immunoevasion</keyword>
<evidence type="ECO:0000259" key="35">
    <source>
        <dbReference type="Pfam" id="PF00517"/>
    </source>
</evidence>
<feature type="region of interest" description="MPER; binding to GalCer" evidence="32">
    <location>
        <begin position="648"/>
        <end position="669"/>
    </location>
</feature>
<accession>L7WLI2</accession>
<dbReference type="HAMAP" id="MF_04083">
    <property type="entry name" value="HIV_ENV"/>
    <property type="match status" value="1"/>
</dbReference>
<evidence type="ECO:0000256" key="17">
    <source>
        <dbReference type="ARBA" id="ARBA00022804"/>
    </source>
</evidence>
<comment type="domain">
    <text evidence="32 33">The 17 amino acids long immunosuppressive region is present in many retroviral envelope proteins. Synthetic peptides derived from this relatively conserved sequence inhibit immune function in vitro and in vivo.</text>
</comment>
<evidence type="ECO:0000256" key="5">
    <source>
        <dbReference type="ARBA" id="ARBA00004578"/>
    </source>
</evidence>
<evidence type="ECO:0000256" key="11">
    <source>
        <dbReference type="ARBA" id="ARBA00022581"/>
    </source>
</evidence>
<evidence type="ECO:0000256" key="4">
    <source>
        <dbReference type="ARBA" id="ARBA00004563"/>
    </source>
</evidence>
<dbReference type="GO" id="GO:0019062">
    <property type="term" value="P:virion attachment to host cell"/>
    <property type="evidence" value="ECO:0007669"/>
    <property type="project" value="UniProtKB-UniRule"/>
</dbReference>
<feature type="lipid moiety-binding region" description="S-palmitoyl cysteine; by host" evidence="32">
    <location>
        <position position="830"/>
    </location>
</feature>
<evidence type="ECO:0000256" key="12">
    <source>
        <dbReference type="ARBA" id="ARBA00022595"/>
    </source>
</evidence>
<keyword evidence="8 32" id="KW-1170">Fusion of virus membrane with host endosomal membrane</keyword>
<comment type="miscellaneous">
    <text evidence="32">HIV-1 lineages are divided in three main groups, M (for Major), O (for Outlier), and N (for New, or Non-M, Non-O). The vast majority of strains found worldwide belong to the group M. Group O seems to be endemic to and largely confined to Cameroon and neighboring countries in West Central Africa, where these viruses represent a small minority of HIV-1 strains. The group N is represented by a limited number of isolates from Cameroonian persons. The group M is further subdivided in 9 clades or subtypes (A to D, F to H, J and K).</text>
</comment>
<comment type="miscellaneous">
    <text evidence="32">Inhibitors targeting HIV-1 viral envelope proteins are used as antiretroviral drugs. Attachment of virions to the cell surface via non-specific interactions and CD4 binding can be blocked by inhibitors that include cyanovirin-N, cyclotriazadisulfonamide analogs, PRO 2000, TNX 355 and PRO 542. In addition, BMS 806 can block CD4-induced conformational changes. Env interactions with the coreceptor molecules can be targeted by CCR5 antagonists including SCH-D, maraviroc (UK 427857) and aplaviroc (GW 873140), and the CXCR4 antagonist AMD 070. Fusion of viral and cellular membranes can be inhibited by peptides such as enfuvirtide and tifuvirtide (T 1249). Resistance to inhibitors associated with mutations in Env are observed. Most of the time, single mutations confer only a modest reduction in drug susceptibility. Combination of several mutations is usually required to develop a high-level drug resistance.</text>
</comment>
<comment type="PTM">
    <text evidence="32">Specific enzymatic cleavages in vivo yield mature proteins. Envelope glycoproteins are synthesized as a inactive precursor that is heavily N-glycosylated and processed likely by host cell furin in the Golgi to yield the mature SU and TM proteins. The cleavage site between SU and TM requires the minimal sequence [KR]-X-[KR]-R. About 2 of the 9 disulfide bonds of gp41 are reduced by P4HB/PDI, following binding to CD4 receptor.</text>
</comment>
<keyword evidence="21 32" id="KW-1164">Virus endocytosis by host</keyword>
<keyword evidence="14 32" id="KW-0812">Transmembrane</keyword>
<comment type="subcellular location">
    <molecule>Surface protein gp120</molecule>
    <subcellularLocation>
        <location evidence="32">Virion membrane</location>
        <topology evidence="32">Peripheral membrane protein</topology>
    </subcellularLocation>
    <subcellularLocation>
        <location evidence="32">Host cell membrane</location>
        <topology evidence="32">Peripheral membrane protein</topology>
    </subcellularLocation>
    <subcellularLocation>
        <location evidence="32">Host endosome membrane</location>
        <topology evidence="32">Single-pass type I membrane protein</topology>
    </subcellularLocation>
    <text evidence="32">The surface protein is not anchored to the viral envelope, but associates with the extravirion surface through its binding to TM. It is probably concentrated at the site of budding and incorporated into the virions possibly by contacts between the cytoplasmic tail of Env and the N-terminus of Gag.</text>
</comment>
<keyword evidence="26 32" id="KW-0564">Palmitate</keyword>
<feature type="short sequence motif" description="YXXL motif; contains endocytosis signal" evidence="32">
    <location>
        <begin position="698"/>
        <end position="701"/>
    </location>
</feature>
<dbReference type="Gene3D" id="1.20.5.490">
    <property type="entry name" value="Single helix bin"/>
    <property type="match status" value="1"/>
</dbReference>
<comment type="function">
    <text evidence="32">Transmembrane protein gp41: Acts as a class I viral fusion protein. Under the current model, the protein has at least 3 conformational states: pre-fusion native state, pre-hairpin intermediate state, and post-fusion hairpin state. During fusion of viral and target intracellular membranes, the coiled coil regions (heptad repeats) assume a trimer-of-hairpins structure, positioning the fusion peptide in close proximity to the C-terminal region of the ectodomain. The formation of this structure appears to drive apposition and subsequent fusion of viral and target cell membranes. Complete fusion occurs in host cell endosomes and is dynamin-dependent, however some lipid transfer might occur at the plasma membrane. The virus undergoes clathrin-dependent internalization long before endosomal fusion, thus minimizing the surface exposure of conserved viral epitopes during fusion and reducing the efficacy of inhibitors targeting these epitopes. Membranes fusion leads to delivery of the nucleocapsid into the cytoplasm.</text>
</comment>
<evidence type="ECO:0000256" key="25">
    <source>
        <dbReference type="ARBA" id="ARBA00023136"/>
    </source>
</evidence>
<comment type="domain">
    <text evidence="32">The YXXL motif is involved in determining the exact site of viral release at the surface of infected mononuclear cells and promotes endocytosis. YXXL and di-leucine endocytosis motifs interact directly or indirectly with the clathrin adapter complexes, opperate independently, and their activities are not additive.</text>
</comment>
<reference evidence="36" key="1">
    <citation type="journal article" date="2012" name="PLoS Pathog.">
        <title>Central Nervous System Compartmentalization of HIV-1 Subtype C Variants Early and Late in Infection in Young Children.</title>
        <authorList>
            <person name="Sturdevant C.B."/>
            <person name="Dow A."/>
            <person name="Jabara C.B."/>
            <person name="Joseph S.B."/>
            <person name="Schnell G."/>
            <person name="Takamune N."/>
            <person name="Mallewa M."/>
            <person name="Heyderman R.S."/>
            <person name="Van Rie A."/>
            <person name="Swanstrom R."/>
        </authorList>
    </citation>
    <scope>NUCLEOTIDE SEQUENCE</scope>
    <source>
        <strain evidence="36">4028_Plasma_Visit1_amplicon1</strain>
    </source>
</reference>
<evidence type="ECO:0000256" key="29">
    <source>
        <dbReference type="ARBA" id="ARBA00023280"/>
    </source>
</evidence>
<keyword evidence="30 32" id="KW-0449">Lipoprotein</keyword>
<evidence type="ECO:0000256" key="23">
    <source>
        <dbReference type="ARBA" id="ARBA00023046"/>
    </source>
</evidence>
<comment type="subcellular location">
    <molecule>Transmembrane protein gp41</molecule>
    <subcellularLocation>
        <location evidence="32">Virion membrane</location>
        <topology evidence="32">Single-pass type I membrane protein</topology>
    </subcellularLocation>
    <subcellularLocation>
        <location evidence="32">Host cell membrane</location>
        <topology evidence="32">Single-pass type I membrane protein</topology>
    </subcellularLocation>
    <subcellularLocation>
        <location evidence="32">Host endosome membrane</location>
        <topology evidence="32">Single-pass type I membrane protein</topology>
    </subcellularLocation>
    <text evidence="32">It is probably concentrated at the site of budding and incorporated into the virions possibly by contacts between the cytoplasmic tail of Env and the N-terminus of Gag.</text>
</comment>
<dbReference type="GO" id="GO:1903911">
    <property type="term" value="P:positive regulation of receptor clustering"/>
    <property type="evidence" value="ECO:0007669"/>
    <property type="project" value="UniProtKB-UniRule"/>
</dbReference>
<dbReference type="Gene3D" id="1.10.287.210">
    <property type="match status" value="1"/>
</dbReference>
<proteinExistence type="inferred from homology"/>
<name>L7WLI2_HV1</name>
<dbReference type="GO" id="GO:0055036">
    <property type="term" value="C:virion membrane"/>
    <property type="evidence" value="ECO:0007669"/>
    <property type="project" value="UniProtKB-SubCell"/>
</dbReference>
<dbReference type="InterPro" id="IPR037527">
    <property type="entry name" value="Gp160"/>
</dbReference>
<evidence type="ECO:0000256" key="2">
    <source>
        <dbReference type="ARBA" id="ARBA00004433"/>
    </source>
</evidence>
<evidence type="ECO:0000256" key="14">
    <source>
        <dbReference type="ARBA" id="ARBA00022692"/>
    </source>
</evidence>
<dbReference type="InterPro" id="IPR000328">
    <property type="entry name" value="GP41-like"/>
</dbReference>
<comment type="domain">
    <text evidence="32">Some of the most genetically diverse regions of the viral genome are present in Env. They are called variable regions 1 through 5 (V1 through V5). Coreceptor usage of gp120 is determined mainly by the primary structure of the third variable region (V3) in the outer domain of gp120. The sequence of V3 determines which coreceptor, CCR5 and/or CXCR4 (corresponding to R5/macrophage, X4/T cell and R5X4/T cell and macrophage tropism), is used to trigger the fusion potential of the Env complex, and hence which cells the virus can infect. Binding to CCR5 involves a region adjacent in addition to V3.</text>
</comment>
<dbReference type="GO" id="GO:0075512">
    <property type="term" value="P:clathrin-dependent endocytosis of virus by host cell"/>
    <property type="evidence" value="ECO:0007669"/>
    <property type="project" value="UniProtKB-UniRule"/>
</dbReference>
<dbReference type="FunFam" id="1.10.287.210:FF:000001">
    <property type="entry name" value="Envelope glycoprotein gp160"/>
    <property type="match status" value="1"/>
</dbReference>
<evidence type="ECO:0000256" key="16">
    <source>
        <dbReference type="ARBA" id="ARBA00022729"/>
    </source>
</evidence>
<keyword evidence="19 32" id="KW-1043">Host membrane</keyword>
<keyword evidence="23 32" id="KW-1039">Host endosome</keyword>
<keyword evidence="22 32" id="KW-1133">Transmembrane helix</keyword>
<evidence type="ECO:0000256" key="27">
    <source>
        <dbReference type="ARBA" id="ARBA00023157"/>
    </source>
</evidence>
<dbReference type="GO" id="GO:0044175">
    <property type="term" value="C:host cell endosome membrane"/>
    <property type="evidence" value="ECO:0007669"/>
    <property type="project" value="UniProtKB-SubCell"/>
</dbReference>
<evidence type="ECO:0000256" key="20">
    <source>
        <dbReference type="ARBA" id="ARBA00022879"/>
    </source>
</evidence>
<evidence type="ECO:0000256" key="19">
    <source>
        <dbReference type="ARBA" id="ARBA00022870"/>
    </source>
</evidence>
<evidence type="ECO:0000256" key="21">
    <source>
        <dbReference type="ARBA" id="ARBA00022890"/>
    </source>
</evidence>
<feature type="topological domain" description="Cytoplasmic" evidence="32">
    <location>
        <begin position="692"/>
        <end position="849"/>
    </location>
</feature>
<keyword evidence="11 32" id="KW-0945">Host-virus interaction</keyword>
<keyword evidence="25 32" id="KW-0472">Membrane</keyword>
<reference evidence="36" key="2">
    <citation type="submission" date="2012-11" db="EMBL/GenBank/DDBJ databases">
        <authorList>
            <person name="Buckheit Sturdevant C."/>
            <person name="Dow A."/>
            <person name="Jabara C.B."/>
            <person name="Joseph S.B."/>
            <person name="Schnell G."/>
            <person name="Takamune N."/>
            <person name="Mallewa M."/>
            <person name="Heyderman R.S."/>
            <person name="Van Rie A."/>
            <person name="Swanstrom R."/>
        </authorList>
    </citation>
    <scope>NUCLEOTIDE SEQUENCE</scope>
    <source>
        <strain evidence="36">4028_Plasma_Visit1_amplicon1</strain>
    </source>
</reference>
<evidence type="ECO:0000256" key="30">
    <source>
        <dbReference type="ARBA" id="ARBA00023288"/>
    </source>
</evidence>
<comment type="domain">
    <text evidence="32">The membrane proximal external region (MPER) present in gp41 is a tryptophan-rich region recognized by the antibodies 2F5, Z13, and 4E10. MPER seems to play a role in fusion.</text>
</comment>
<dbReference type="FunFam" id="2.170.40.20:FF:000004">
    <property type="entry name" value="Envelope glycoprotein gp160"/>
    <property type="match status" value="1"/>
</dbReference>
<dbReference type="GO" id="GO:0039654">
    <property type="term" value="P:fusion of virus membrane with host endosome membrane"/>
    <property type="evidence" value="ECO:0007669"/>
    <property type="project" value="UniProtKB-UniRule"/>
</dbReference>
<feature type="domain" description="Retroviral envelope protein GP41-like" evidence="35">
    <location>
        <begin position="516"/>
        <end position="707"/>
    </location>
</feature>
<comment type="function">
    <text evidence="32">Surface protein gp120: Attaches the virus to the host lymphoid cell by binding to the primary receptor CD4. This interaction induces a structural rearrangement creating a high affinity binding site for a chemokine coreceptor like CXCR4 and/or CCR5. Acts as a ligand for CD209/DC-SIGN and CLEC4M/DC-SIGNR, which are respectively found on dendritic cells (DCs), and on endothelial cells of liver sinusoids and lymph node sinuses. These interactions allow capture of viral particles at mucosal surfaces by these cells and subsequent transmission to permissive cells. HIV subverts the migration properties of dendritic cells to gain access to CD4+ T-cells in lymph nodes. Virus transmission to permissive T-cells occurs either in trans (without DCs infection, through viral capture and transmission), or in cis (following DCs productive infection, through the usual CD4-gp120 interaction), thereby inducing a robust infection. In trans infection, bound virions remain infectious over days and it is proposed that they are not degraded, but protected in non-lysosomal acidic organelles within the DCs close to the cell membrane thus contributing to the viral infectious potential during DCs' migration from the periphery to the lymphoid tissues. On arrival at lymphoid tissues, intact virions recycle back to DCs' cell surface allowing virus transmission to CD4+ T-cells.</text>
</comment>
<keyword evidence="10 32" id="KW-1165">Clathrin-mediated endocytosis of virus by host</keyword>
<comment type="caution">
    <text evidence="32 33">Lacks conserved residue(s) required for the propagation of feature annotation.</text>
</comment>
<comment type="domain">
    <text evidence="32">The CD4-binding region is targeted by the antibody b12.</text>
</comment>
<keyword evidence="31 32" id="KW-1160">Virus entry into host cell</keyword>
<feature type="domain" description="Human immunodeficiency virus 1 envelope glycoprotein Gp120" evidence="34">
    <location>
        <begin position="144"/>
        <end position="497"/>
    </location>
</feature>
<evidence type="ECO:0000256" key="10">
    <source>
        <dbReference type="ARBA" id="ARBA00022570"/>
    </source>
</evidence>
<dbReference type="GO" id="GO:0020002">
    <property type="term" value="C:host cell plasma membrane"/>
    <property type="evidence" value="ECO:0007669"/>
    <property type="project" value="UniProtKB-SubCell"/>
</dbReference>
<keyword evidence="17 32" id="KW-1161">Viral attachment to host cell</keyword>
<evidence type="ECO:0000256" key="33">
    <source>
        <dbReference type="RuleBase" id="RU363095"/>
    </source>
</evidence>
<dbReference type="FunFam" id="2.170.40.20:FF:000003">
    <property type="entry name" value="Envelope glycoprotein gp160"/>
    <property type="match status" value="1"/>
</dbReference>
<feature type="lipid moiety-binding region" description="S-palmitoyl cysteine; by host" evidence="32">
    <location>
        <position position="750"/>
    </location>
</feature>
<evidence type="ECO:0000256" key="7">
    <source>
        <dbReference type="ARBA" id="ARBA00022506"/>
    </source>
</evidence>
<keyword evidence="16 32" id="KW-0732">Signal</keyword>